<feature type="transmembrane region" description="Helical" evidence="1">
    <location>
        <begin position="18"/>
        <end position="37"/>
    </location>
</feature>
<dbReference type="RefSeq" id="WP_197447032.1">
    <property type="nucleotide sequence ID" value="NZ_CP036426.1"/>
</dbReference>
<accession>A0A518H3P2</accession>
<reference evidence="2 3" key="1">
    <citation type="submission" date="2019-02" db="EMBL/GenBank/DDBJ databases">
        <title>Deep-cultivation of Planctomycetes and their phenomic and genomic characterization uncovers novel biology.</title>
        <authorList>
            <person name="Wiegand S."/>
            <person name="Jogler M."/>
            <person name="Boedeker C."/>
            <person name="Pinto D."/>
            <person name="Vollmers J."/>
            <person name="Rivas-Marin E."/>
            <person name="Kohn T."/>
            <person name="Peeters S.H."/>
            <person name="Heuer A."/>
            <person name="Rast P."/>
            <person name="Oberbeckmann S."/>
            <person name="Bunk B."/>
            <person name="Jeske O."/>
            <person name="Meyerdierks A."/>
            <person name="Storesund J.E."/>
            <person name="Kallscheuer N."/>
            <person name="Luecker S."/>
            <person name="Lage O.M."/>
            <person name="Pohl T."/>
            <person name="Merkel B.J."/>
            <person name="Hornburger P."/>
            <person name="Mueller R.-W."/>
            <person name="Bruemmer F."/>
            <person name="Labrenz M."/>
            <person name="Spormann A.M."/>
            <person name="Op den Camp H."/>
            <person name="Overmann J."/>
            <person name="Amann R."/>
            <person name="Jetten M.S.M."/>
            <person name="Mascher T."/>
            <person name="Medema M.H."/>
            <person name="Devos D.P."/>
            <person name="Kaster A.-K."/>
            <person name="Ovreas L."/>
            <person name="Rohde M."/>
            <person name="Galperin M.Y."/>
            <person name="Jogler C."/>
        </authorList>
    </citation>
    <scope>NUCLEOTIDE SEQUENCE [LARGE SCALE GENOMIC DNA]</scope>
    <source>
        <strain evidence="2 3">ElP</strain>
    </source>
</reference>
<sequence>MSQPTTPPTTLYPDRRPALGLALLGLCAAMAGAWLAWRGWSFAGVAATVAGAVVLVGALIWLIPSRAYLHLTDRGFIYCTAFNPKRVDWADVARFGVLPGPDGGRVAWDYVPLYPADAISREQTKARTGFEAVLPRCCHLRGDRLAELLERRGGRASG</sequence>
<keyword evidence="3" id="KW-1185">Reference proteome</keyword>
<proteinExistence type="predicted"/>
<organism evidence="2 3">
    <name type="scientific">Tautonia plasticadhaerens</name>
    <dbReference type="NCBI Taxonomy" id="2527974"/>
    <lineage>
        <taxon>Bacteria</taxon>
        <taxon>Pseudomonadati</taxon>
        <taxon>Planctomycetota</taxon>
        <taxon>Planctomycetia</taxon>
        <taxon>Isosphaerales</taxon>
        <taxon>Isosphaeraceae</taxon>
        <taxon>Tautonia</taxon>
    </lineage>
</organism>
<evidence type="ECO:0000256" key="1">
    <source>
        <dbReference type="SAM" id="Phobius"/>
    </source>
</evidence>
<keyword evidence="1" id="KW-0472">Membrane</keyword>
<evidence type="ECO:0000313" key="2">
    <source>
        <dbReference type="EMBL" id="QDV35428.1"/>
    </source>
</evidence>
<dbReference type="KEGG" id="tpla:ElP_33310"/>
<evidence type="ECO:0008006" key="4">
    <source>
        <dbReference type="Google" id="ProtNLM"/>
    </source>
</evidence>
<dbReference type="AlphaFoldDB" id="A0A518H3P2"/>
<gene>
    <name evidence="2" type="ORF">ElP_33310</name>
</gene>
<keyword evidence="1" id="KW-0812">Transmembrane</keyword>
<feature type="transmembrane region" description="Helical" evidence="1">
    <location>
        <begin position="43"/>
        <end position="64"/>
    </location>
</feature>
<dbReference type="InterPro" id="IPR006311">
    <property type="entry name" value="TAT_signal"/>
</dbReference>
<dbReference type="Proteomes" id="UP000317835">
    <property type="component" value="Chromosome"/>
</dbReference>
<name>A0A518H3P2_9BACT</name>
<dbReference type="PROSITE" id="PS51318">
    <property type="entry name" value="TAT"/>
    <property type="match status" value="1"/>
</dbReference>
<evidence type="ECO:0000313" key="3">
    <source>
        <dbReference type="Proteomes" id="UP000317835"/>
    </source>
</evidence>
<dbReference type="EMBL" id="CP036426">
    <property type="protein sequence ID" value="QDV35428.1"/>
    <property type="molecule type" value="Genomic_DNA"/>
</dbReference>
<keyword evidence="1" id="KW-1133">Transmembrane helix</keyword>
<protein>
    <recommendedName>
        <fullName evidence="4">PH domain-containing protein</fullName>
    </recommendedName>
</protein>